<accession>A0A087TJD2</accession>
<organism evidence="2 3">
    <name type="scientific">Stegodyphus mimosarum</name>
    <name type="common">African social velvet spider</name>
    <dbReference type="NCBI Taxonomy" id="407821"/>
    <lineage>
        <taxon>Eukaryota</taxon>
        <taxon>Metazoa</taxon>
        <taxon>Ecdysozoa</taxon>
        <taxon>Arthropoda</taxon>
        <taxon>Chelicerata</taxon>
        <taxon>Arachnida</taxon>
        <taxon>Araneae</taxon>
        <taxon>Araneomorphae</taxon>
        <taxon>Entelegynae</taxon>
        <taxon>Eresoidea</taxon>
        <taxon>Eresidae</taxon>
        <taxon>Stegodyphus</taxon>
    </lineage>
</organism>
<sequence>MKEQNEQLKKTEEFKIPAYPKLQVPQMGMRLPNPPREHFLSQMMNDKRESKAIESPPAPVVTTEHPHQVVIASTSEPKGPTHSASTTMRPKTEASPVESFKDDDFKRRAKEKEARNSFDFTLEVIYKLAKDMFSQSILRDDPTAENTLSGLVSFLESEVGNKRISPEIKEKVLEAVLAALVASLHEYQSMFPENQALPFNESGLYRHLAEQNGPSSNKGIPEVYRKLAAGHENSMLQLASKSNRPKSS</sequence>
<feature type="region of interest" description="Disordered" evidence="1">
    <location>
        <begin position="72"/>
        <end position="100"/>
    </location>
</feature>
<keyword evidence="3" id="KW-1185">Reference proteome</keyword>
<feature type="region of interest" description="Disordered" evidence="1">
    <location>
        <begin position="19"/>
        <end position="38"/>
    </location>
</feature>
<dbReference type="AlphaFoldDB" id="A0A087TJD2"/>
<gene>
    <name evidence="2" type="ORF">X975_24399</name>
</gene>
<feature type="non-terminal residue" evidence="2">
    <location>
        <position position="248"/>
    </location>
</feature>
<evidence type="ECO:0000313" key="2">
    <source>
        <dbReference type="EMBL" id="KFM65221.1"/>
    </source>
</evidence>
<dbReference type="OrthoDB" id="6348293at2759"/>
<protein>
    <submittedName>
        <fullName evidence="2">Uncharacterized protein</fullName>
    </submittedName>
</protein>
<dbReference type="Proteomes" id="UP000054359">
    <property type="component" value="Unassembled WGS sequence"/>
</dbReference>
<proteinExistence type="predicted"/>
<dbReference type="EMBL" id="KK115487">
    <property type="protein sequence ID" value="KFM65221.1"/>
    <property type="molecule type" value="Genomic_DNA"/>
</dbReference>
<name>A0A087TJD2_STEMI</name>
<feature type="compositionally biased region" description="Polar residues" evidence="1">
    <location>
        <begin position="72"/>
        <end position="89"/>
    </location>
</feature>
<reference evidence="2 3" key="1">
    <citation type="submission" date="2013-11" db="EMBL/GenBank/DDBJ databases">
        <title>Genome sequencing of Stegodyphus mimosarum.</title>
        <authorList>
            <person name="Bechsgaard J."/>
        </authorList>
    </citation>
    <scope>NUCLEOTIDE SEQUENCE [LARGE SCALE GENOMIC DNA]</scope>
</reference>
<evidence type="ECO:0000256" key="1">
    <source>
        <dbReference type="SAM" id="MobiDB-lite"/>
    </source>
</evidence>
<evidence type="ECO:0000313" key="3">
    <source>
        <dbReference type="Proteomes" id="UP000054359"/>
    </source>
</evidence>